<dbReference type="Proteomes" id="UP001209681">
    <property type="component" value="Unassembled WGS sequence"/>
</dbReference>
<dbReference type="RefSeq" id="WP_265423455.1">
    <property type="nucleotide sequence ID" value="NZ_JAPFPW010000001.1"/>
</dbReference>
<evidence type="ECO:0000313" key="2">
    <source>
        <dbReference type="EMBL" id="MCW7752588.1"/>
    </source>
</evidence>
<keyword evidence="3" id="KW-1185">Reference proteome</keyword>
<feature type="chain" id="PRO_5047333411" evidence="1">
    <location>
        <begin position="21"/>
        <end position="117"/>
    </location>
</feature>
<accession>A0ABT3N549</accession>
<name>A0ABT3N549_9BACT</name>
<dbReference type="InterPro" id="IPR021647">
    <property type="entry name" value="CusF_Ec"/>
</dbReference>
<protein>
    <submittedName>
        <fullName evidence="2">Copper-binding protein</fullName>
    </submittedName>
</protein>
<sequence length="117" mass="12521">MKKVVLIPILALIFPFVLCTAPMASSHSHGDHNHGAAETPEGKVVTAMGLVTALNPGGKSITLKHEPIRELNWPAMTMALALESPDLAKGLKVGDKVAFKLKQLSATDYVITEITKH</sequence>
<feature type="signal peptide" evidence="1">
    <location>
        <begin position="1"/>
        <end position="20"/>
    </location>
</feature>
<dbReference type="InterPro" id="IPR042230">
    <property type="entry name" value="CusF_sf"/>
</dbReference>
<reference evidence="2 3" key="1">
    <citation type="submission" date="2022-11" db="EMBL/GenBank/DDBJ databases">
        <title>Desulfobotulus tamanensis H1 sp. nov. - anaerobic, alkaliphilic, sulphate reducing bacterium isolated from terrestrial mud volcano.</title>
        <authorList>
            <person name="Frolova A."/>
            <person name="Merkel A.Y."/>
            <person name="Slobodkin A.I."/>
        </authorList>
    </citation>
    <scope>NUCLEOTIDE SEQUENCE [LARGE SCALE GENOMIC DNA]</scope>
    <source>
        <strain evidence="2 3">H1</strain>
    </source>
</reference>
<keyword evidence="1" id="KW-0732">Signal</keyword>
<comment type="caution">
    <text evidence="2">The sequence shown here is derived from an EMBL/GenBank/DDBJ whole genome shotgun (WGS) entry which is preliminary data.</text>
</comment>
<organism evidence="2 3">
    <name type="scientific">Desulfobotulus pelophilus</name>
    <dbReference type="NCBI Taxonomy" id="2823377"/>
    <lineage>
        <taxon>Bacteria</taxon>
        <taxon>Pseudomonadati</taxon>
        <taxon>Thermodesulfobacteriota</taxon>
        <taxon>Desulfobacteria</taxon>
        <taxon>Desulfobacterales</taxon>
        <taxon>Desulfobacteraceae</taxon>
        <taxon>Desulfobotulus</taxon>
    </lineage>
</organism>
<evidence type="ECO:0000256" key="1">
    <source>
        <dbReference type="SAM" id="SignalP"/>
    </source>
</evidence>
<dbReference type="Gene3D" id="2.40.50.320">
    <property type="entry name" value="Copper binding periplasmic protein CusF"/>
    <property type="match status" value="1"/>
</dbReference>
<proteinExistence type="predicted"/>
<gene>
    <name evidence="2" type="ORF">OOT00_01155</name>
</gene>
<dbReference type="Pfam" id="PF11604">
    <property type="entry name" value="CusF_Ec"/>
    <property type="match status" value="1"/>
</dbReference>
<evidence type="ECO:0000313" key="3">
    <source>
        <dbReference type="Proteomes" id="UP001209681"/>
    </source>
</evidence>
<dbReference type="EMBL" id="JAPFPW010000001">
    <property type="protein sequence ID" value="MCW7752588.1"/>
    <property type="molecule type" value="Genomic_DNA"/>
</dbReference>